<dbReference type="GO" id="GO:0032259">
    <property type="term" value="P:methylation"/>
    <property type="evidence" value="ECO:0007669"/>
    <property type="project" value="UniProtKB-KW"/>
</dbReference>
<dbReference type="NCBIfam" id="TIGR00096">
    <property type="entry name" value="16S rRNA (cytidine(1402)-2'-O)-methyltransferase"/>
    <property type="match status" value="1"/>
</dbReference>
<keyword evidence="6" id="KW-0378">Hydrolase</keyword>
<dbReference type="CDD" id="cd11648">
    <property type="entry name" value="RsmI"/>
    <property type="match status" value="1"/>
</dbReference>
<dbReference type="EMBL" id="VSSQ01004516">
    <property type="protein sequence ID" value="MPM25522.1"/>
    <property type="molecule type" value="Genomic_DNA"/>
</dbReference>
<dbReference type="PROSITE" id="PS00893">
    <property type="entry name" value="NUDIX_BOX"/>
    <property type="match status" value="1"/>
</dbReference>
<dbReference type="PANTHER" id="PTHR46111">
    <property type="entry name" value="RIBOSOMAL RNA SMALL SUBUNIT METHYLTRANSFERASE I"/>
    <property type="match status" value="1"/>
</dbReference>
<dbReference type="SUPFAM" id="SSF53790">
    <property type="entry name" value="Tetrapyrrole methylase"/>
    <property type="match status" value="1"/>
</dbReference>
<dbReference type="InterPro" id="IPR008189">
    <property type="entry name" value="rRNA_ssu_MeTfrase_I"/>
</dbReference>
<keyword evidence="1" id="KW-0963">Cytoplasm</keyword>
<dbReference type="PROSITE" id="PS51462">
    <property type="entry name" value="NUDIX"/>
    <property type="match status" value="1"/>
</dbReference>
<feature type="domain" description="Nudix hydrolase" evidence="7">
    <location>
        <begin position="29"/>
        <end position="163"/>
    </location>
</feature>
<dbReference type="InterPro" id="IPR014777">
    <property type="entry name" value="4pyrrole_Mease_sub1"/>
</dbReference>
<dbReference type="FunFam" id="3.30.950.10:FF:000002">
    <property type="entry name" value="Ribosomal RNA small subunit methyltransferase I"/>
    <property type="match status" value="1"/>
</dbReference>
<sequence>MAKGAKKLMTVQEIGQKLSNRVPGFMGVEQSYAVLVPLVQRDESLHLLFEMRSSILDIQPGEVCFPGGCMENGESPEECALRETWEELGISSASIQILGRLDSFHHPAGFLLYPVLALVDEKAIATARLNPQEVDHIFEVPLSFFAANPPKIYHFDMPPQIGADFPYEDIGAVGGYAWRKCTMQVVVYPKFSGHVVWGLTGRVVAWLSQWLEEENSSPAPDKSFGTAGVLYLVPTPIGNLEDISGRMRKTLEAVDFIAAEDTRITLKLLNHMGLKKSLVSYYRHNEESSGSAIVRRILGGEDCALVTDAGTPAISDPGEELVALCAKSGIRVVPIPGPCALVAALSSSGLPTGRFTFEGFLAMNKKNRRAHLDSLSQEERTMIFYEAPHKLSSTLKDLKETFGPDRKISLCRELTKLYEEVRRTTLGEAIDFYETTPPRGEFVLVVGGGCPPAEDKVSLPHALKQVEKLYSEGSSVRDAVRAVAETCSLSRKELYAAAIKEFSKKQ</sequence>
<protein>
    <submittedName>
        <fullName evidence="8">Ribosomal RNA small subunit methyltransferase I</fullName>
        <ecNumber evidence="8">2.1.1.198</ecNumber>
    </submittedName>
</protein>
<evidence type="ECO:0000256" key="2">
    <source>
        <dbReference type="ARBA" id="ARBA00022552"/>
    </source>
</evidence>
<name>A0A644YA72_9ZZZZ</name>
<dbReference type="Gene3D" id="3.40.1010.10">
    <property type="entry name" value="Cobalt-precorrin-4 Transmethylase, Domain 1"/>
    <property type="match status" value="1"/>
</dbReference>
<dbReference type="InterPro" id="IPR035996">
    <property type="entry name" value="4pyrrol_Methylase_sf"/>
</dbReference>
<dbReference type="FunFam" id="3.40.1010.10:FF:000007">
    <property type="entry name" value="Ribosomal RNA small subunit methyltransferase I"/>
    <property type="match status" value="1"/>
</dbReference>
<accession>A0A644YA72</accession>
<keyword evidence="5" id="KW-0949">S-adenosyl-L-methionine</keyword>
<dbReference type="Gene3D" id="3.30.950.10">
    <property type="entry name" value="Methyltransferase, Cobalt-precorrin-4 Transmethylase, Domain 2"/>
    <property type="match status" value="1"/>
</dbReference>
<evidence type="ECO:0000259" key="7">
    <source>
        <dbReference type="PROSITE" id="PS51462"/>
    </source>
</evidence>
<dbReference type="PANTHER" id="PTHR46111:SF1">
    <property type="entry name" value="RIBOSOMAL RNA SMALL SUBUNIT METHYLTRANSFERASE I"/>
    <property type="match status" value="1"/>
</dbReference>
<dbReference type="Gene3D" id="3.90.79.10">
    <property type="entry name" value="Nucleoside Triphosphate Pyrophosphohydrolase"/>
    <property type="match status" value="1"/>
</dbReference>
<reference evidence="8" key="1">
    <citation type="submission" date="2019-08" db="EMBL/GenBank/DDBJ databases">
        <authorList>
            <person name="Kucharzyk K."/>
            <person name="Murdoch R.W."/>
            <person name="Higgins S."/>
            <person name="Loffler F."/>
        </authorList>
    </citation>
    <scope>NUCLEOTIDE SEQUENCE</scope>
</reference>
<gene>
    <name evidence="8" type="primary">rsmI_33</name>
    <name evidence="8" type="ORF">SDC9_72017</name>
</gene>
<dbReference type="EC" id="2.1.1.198" evidence="8"/>
<evidence type="ECO:0000256" key="1">
    <source>
        <dbReference type="ARBA" id="ARBA00022490"/>
    </source>
</evidence>
<keyword evidence="2" id="KW-0698">rRNA processing</keyword>
<dbReference type="InterPro" id="IPR015797">
    <property type="entry name" value="NUDIX_hydrolase-like_dom_sf"/>
</dbReference>
<evidence type="ECO:0000256" key="4">
    <source>
        <dbReference type="ARBA" id="ARBA00022679"/>
    </source>
</evidence>
<evidence type="ECO:0000313" key="8">
    <source>
        <dbReference type="EMBL" id="MPM25522.1"/>
    </source>
</evidence>
<dbReference type="SUPFAM" id="SSF55811">
    <property type="entry name" value="Nudix"/>
    <property type="match status" value="1"/>
</dbReference>
<keyword evidence="4 8" id="KW-0808">Transferase</keyword>
<dbReference type="InterPro" id="IPR000878">
    <property type="entry name" value="4pyrrol_Mease"/>
</dbReference>
<evidence type="ECO:0000256" key="5">
    <source>
        <dbReference type="ARBA" id="ARBA00022691"/>
    </source>
</evidence>
<proteinExistence type="inferred from homology"/>
<dbReference type="Pfam" id="PF00293">
    <property type="entry name" value="NUDIX"/>
    <property type="match status" value="1"/>
</dbReference>
<dbReference type="GO" id="GO:0008168">
    <property type="term" value="F:methyltransferase activity"/>
    <property type="evidence" value="ECO:0007669"/>
    <property type="project" value="UniProtKB-KW"/>
</dbReference>
<dbReference type="InterPro" id="IPR014776">
    <property type="entry name" value="4pyrrole_Mease_sub2"/>
</dbReference>
<dbReference type="InterPro" id="IPR045121">
    <property type="entry name" value="CoAse"/>
</dbReference>
<organism evidence="8">
    <name type="scientific">bioreactor metagenome</name>
    <dbReference type="NCBI Taxonomy" id="1076179"/>
    <lineage>
        <taxon>unclassified sequences</taxon>
        <taxon>metagenomes</taxon>
        <taxon>ecological metagenomes</taxon>
    </lineage>
</organism>
<comment type="caution">
    <text evidence="8">The sequence shown here is derived from an EMBL/GenBank/DDBJ whole genome shotgun (WGS) entry which is preliminary data.</text>
</comment>
<dbReference type="GO" id="GO:0006364">
    <property type="term" value="P:rRNA processing"/>
    <property type="evidence" value="ECO:0007669"/>
    <property type="project" value="UniProtKB-KW"/>
</dbReference>
<dbReference type="CDD" id="cd03426">
    <property type="entry name" value="NUDIX_CoAse_Nudt7"/>
    <property type="match status" value="1"/>
</dbReference>
<keyword evidence="3 8" id="KW-0489">Methyltransferase</keyword>
<dbReference type="HAMAP" id="MF_01877">
    <property type="entry name" value="16SrRNA_methyltr_I"/>
    <property type="match status" value="1"/>
</dbReference>
<dbReference type="AlphaFoldDB" id="A0A644YA72"/>
<dbReference type="InterPro" id="IPR020084">
    <property type="entry name" value="NUDIX_hydrolase_CS"/>
</dbReference>
<evidence type="ECO:0000256" key="6">
    <source>
        <dbReference type="ARBA" id="ARBA00022801"/>
    </source>
</evidence>
<evidence type="ECO:0000256" key="3">
    <source>
        <dbReference type="ARBA" id="ARBA00022603"/>
    </source>
</evidence>
<dbReference type="GO" id="GO:0010945">
    <property type="term" value="F:coenzyme A diphosphatase activity"/>
    <property type="evidence" value="ECO:0007669"/>
    <property type="project" value="InterPro"/>
</dbReference>
<dbReference type="InterPro" id="IPR000086">
    <property type="entry name" value="NUDIX_hydrolase_dom"/>
</dbReference>
<dbReference type="Pfam" id="PF00590">
    <property type="entry name" value="TP_methylase"/>
    <property type="match status" value="1"/>
</dbReference>